<accession>A0A1F2P8F3</accession>
<evidence type="ECO:0000313" key="3">
    <source>
        <dbReference type="EMBL" id="OFV67414.1"/>
    </source>
</evidence>
<sequence>MKFIFIISLAILILTATQPVLAGTNANIVISDITPTNLAPGETREITLTVKNDGSRDARHITLNFQSSEYISVIGTSTIYINSINAWCDTSIKIMVRVEDGIDPGAYSIPITASFDEYYYTATTGYVTSAMTPTTLTIVFDVEGEILLDVADISTSPLELREDSENNNITVLVENAGSKDAKSVTVTIDPASPFLEAYSGSRTDFTEVIASRSSHSFSFALDVVDGAAAGVYSIPLTIDYIDDEYNPFRINTTINLRISPQADFKVGTPTTSPPVITKGTTFRMNLPIENTGNKDAESVKAILKTKSYFTGAKTDYLGDIAIGEVKIATFELEADRDTIPDNYETDIKIIWTDGDDRIEMTKSFALVVASGEDVTETSGLSLLITAAAIIIALGAVLFALSRKKK</sequence>
<dbReference type="Pfam" id="PF07705">
    <property type="entry name" value="CARDB"/>
    <property type="match status" value="1"/>
</dbReference>
<evidence type="ECO:0000256" key="1">
    <source>
        <dbReference type="SAM" id="Phobius"/>
    </source>
</evidence>
<evidence type="ECO:0000313" key="4">
    <source>
        <dbReference type="Proteomes" id="UP000186940"/>
    </source>
</evidence>
<dbReference type="InterPro" id="IPR011635">
    <property type="entry name" value="CARDB"/>
</dbReference>
<keyword evidence="1" id="KW-1133">Transmembrane helix</keyword>
<proteinExistence type="predicted"/>
<keyword evidence="1" id="KW-0812">Transmembrane</keyword>
<dbReference type="PANTHER" id="PTHR35902:SF3">
    <property type="entry name" value="NPCBM-ASSOCIATED, NEW3 DOMAIN OF ALPHA-GALACTOSIDASE"/>
    <property type="match status" value="1"/>
</dbReference>
<dbReference type="Proteomes" id="UP000186940">
    <property type="component" value="Unassembled WGS sequence"/>
</dbReference>
<dbReference type="EMBL" id="LYOS01000004">
    <property type="protein sequence ID" value="OFV67414.1"/>
    <property type="molecule type" value="Genomic_DNA"/>
</dbReference>
<gene>
    <name evidence="3" type="ORF">SCAL_001332</name>
</gene>
<keyword evidence="4" id="KW-1185">Reference proteome</keyword>
<feature type="transmembrane region" description="Helical" evidence="1">
    <location>
        <begin position="380"/>
        <end position="400"/>
    </location>
</feature>
<organism evidence="3 4">
    <name type="scientific">Candidatus Syntropharchaeum caldarium</name>
    <dbReference type="NCBI Taxonomy" id="1838285"/>
    <lineage>
        <taxon>Archaea</taxon>
        <taxon>Methanobacteriati</taxon>
        <taxon>Methanobacteriota</taxon>
        <taxon>Stenosarchaea group</taxon>
        <taxon>Methanomicrobia</taxon>
        <taxon>Methanosarcinales</taxon>
        <taxon>ANME-2 cluster</taxon>
        <taxon>Candidatus Syntropharchaeum</taxon>
    </lineage>
</organism>
<dbReference type="PANTHER" id="PTHR35902">
    <property type="entry name" value="S-LAYER DOMAIN-LIKE PROTEIN-RELATED"/>
    <property type="match status" value="1"/>
</dbReference>
<protein>
    <submittedName>
        <fullName evidence="3">Secreted protein containing APHP domain protein</fullName>
    </submittedName>
</protein>
<feature type="domain" description="CARDB" evidence="2">
    <location>
        <begin position="29"/>
        <end position="108"/>
    </location>
</feature>
<dbReference type="STRING" id="1838285.SCAL_001332"/>
<name>A0A1F2P8F3_9EURY</name>
<reference evidence="3" key="1">
    <citation type="submission" date="2016-05" db="EMBL/GenBank/DDBJ databases">
        <title>Microbial consortia oxidize butane by reversing methanogenesis.</title>
        <authorList>
            <person name="Laso-Perez R."/>
            <person name="Richter M."/>
            <person name="Wegener G."/>
            <person name="Musat F."/>
        </authorList>
    </citation>
    <scope>NUCLEOTIDE SEQUENCE [LARGE SCALE GENOMIC DNA]</scope>
    <source>
        <strain evidence="3">BOX2</strain>
    </source>
</reference>
<evidence type="ECO:0000259" key="2">
    <source>
        <dbReference type="Pfam" id="PF07705"/>
    </source>
</evidence>
<dbReference type="AlphaFoldDB" id="A0A1F2P8F3"/>
<dbReference type="Gene3D" id="2.60.40.10">
    <property type="entry name" value="Immunoglobulins"/>
    <property type="match status" value="1"/>
</dbReference>
<keyword evidence="1" id="KW-0472">Membrane</keyword>
<dbReference type="InterPro" id="IPR013783">
    <property type="entry name" value="Ig-like_fold"/>
</dbReference>
<comment type="caution">
    <text evidence="3">The sequence shown here is derived from an EMBL/GenBank/DDBJ whole genome shotgun (WGS) entry which is preliminary data.</text>
</comment>